<keyword evidence="3" id="KW-1185">Reference proteome</keyword>
<accession>A0A7G3UDZ7</accession>
<feature type="region of interest" description="Disordered" evidence="1">
    <location>
        <begin position="38"/>
        <end position="62"/>
    </location>
</feature>
<organism evidence="2 3">
    <name type="scientific">Streptomyces tsukubensis (strain DSM 42081 / NBRC 108919 / NRRL 18488 / 9993)</name>
    <dbReference type="NCBI Taxonomy" id="1114943"/>
    <lineage>
        <taxon>Bacteria</taxon>
        <taxon>Bacillati</taxon>
        <taxon>Actinomycetota</taxon>
        <taxon>Actinomycetes</taxon>
        <taxon>Kitasatosporales</taxon>
        <taxon>Streptomycetaceae</taxon>
        <taxon>Streptomyces</taxon>
    </lineage>
</organism>
<gene>
    <name evidence="2" type="ORF">STSU_017165</name>
</gene>
<proteinExistence type="predicted"/>
<evidence type="ECO:0000313" key="2">
    <source>
        <dbReference type="EMBL" id="QKM68647.1"/>
    </source>
</evidence>
<sequence length="62" mass="6150">MKGVLMQDCIHHRSGARFEPGTCEGNCPVCGAIVGAPPGSPTTSHQAAGSRDTCPGSGSPAV</sequence>
<dbReference type="EMBL" id="CP029159">
    <property type="protein sequence ID" value="QKM68647.1"/>
    <property type="molecule type" value="Genomic_DNA"/>
</dbReference>
<protein>
    <submittedName>
        <fullName evidence="2">Uncharacterized protein</fullName>
    </submittedName>
</protein>
<name>A0A7G3UDZ7_STRT9</name>
<evidence type="ECO:0000256" key="1">
    <source>
        <dbReference type="SAM" id="MobiDB-lite"/>
    </source>
</evidence>
<dbReference type="Proteomes" id="UP000005940">
    <property type="component" value="Chromosome"/>
</dbReference>
<dbReference type="AlphaFoldDB" id="A0A7G3UDZ7"/>
<evidence type="ECO:0000313" key="3">
    <source>
        <dbReference type="Proteomes" id="UP000005940"/>
    </source>
</evidence>
<reference evidence="2 3" key="1">
    <citation type="journal article" date="2012" name="J. Bacteriol.">
        <title>Draft genome of Streptomyces tsukubaensis NRRL 18488, the producer of the clinically important immunosuppressant tacrolimus (FK506).</title>
        <authorList>
            <person name="Barreiro C."/>
            <person name="Prieto C."/>
            <person name="Sola-Landa A."/>
            <person name="Solera E."/>
            <person name="Martinez-Castro M."/>
            <person name="Perez-Redondo R."/>
            <person name="Garcia-Estrada C."/>
            <person name="Aparicio J.F."/>
            <person name="Fernandez-Martinez L.T."/>
            <person name="Santos-Aberturas J."/>
            <person name="Salehi-Najafabadi Z."/>
            <person name="Rodriguez-Garcia A."/>
            <person name="Tauch A."/>
            <person name="Martin J.F."/>
        </authorList>
    </citation>
    <scope>NUCLEOTIDE SEQUENCE [LARGE SCALE GENOMIC DNA]</scope>
    <source>
        <strain evidence="3">DSM 42081 / NBRC 108919 / NRRL 18488 / 9993</strain>
    </source>
</reference>